<accession>A0ABN4HQW5</accession>
<evidence type="ECO:0000259" key="9">
    <source>
        <dbReference type="Pfam" id="PF01225"/>
    </source>
</evidence>
<dbReference type="InterPro" id="IPR004101">
    <property type="entry name" value="Mur_ligase_C"/>
</dbReference>
<keyword evidence="5 7" id="KW-0131">Cell cycle</keyword>
<dbReference type="InterPro" id="IPR000713">
    <property type="entry name" value="Mur_ligase_N"/>
</dbReference>
<feature type="binding site" evidence="7">
    <location>
        <position position="481"/>
    </location>
    <ligand>
        <name>meso-2,6-diaminopimelate</name>
        <dbReference type="ChEBI" id="CHEBI:57791"/>
    </ligand>
</feature>
<dbReference type="Pfam" id="PF02875">
    <property type="entry name" value="Mur_ligase_C"/>
    <property type="match status" value="1"/>
</dbReference>
<evidence type="ECO:0000256" key="1">
    <source>
        <dbReference type="ARBA" id="ARBA00005898"/>
    </source>
</evidence>
<feature type="binding site" evidence="7">
    <location>
        <position position="200"/>
    </location>
    <ligand>
        <name>UDP-N-acetyl-alpha-D-muramoyl-L-alanyl-D-glutamate</name>
        <dbReference type="ChEBI" id="CHEBI:83900"/>
    </ligand>
</feature>
<dbReference type="Pfam" id="PF08245">
    <property type="entry name" value="Mur_ligase_M"/>
    <property type="match status" value="1"/>
</dbReference>
<evidence type="ECO:0000313" key="13">
    <source>
        <dbReference type="Proteomes" id="UP000063429"/>
    </source>
</evidence>
<evidence type="ECO:0000256" key="8">
    <source>
        <dbReference type="RuleBase" id="RU004135"/>
    </source>
</evidence>
<dbReference type="RefSeq" id="WP_053194774.1">
    <property type="nucleotide sequence ID" value="NZ_CP011409.1"/>
</dbReference>
<keyword evidence="3 7" id="KW-0133">Cell shape</keyword>
<reference evidence="13" key="1">
    <citation type="journal article" date="2015" name="Genome Announc.">
        <title>Complete Genome Sequence of Herbaspirillum hiltneri N3 (DSM 17495), Isolated from Surface-Sterilized Wheat Roots.</title>
        <authorList>
            <person name="Guizelini D."/>
            <person name="Saizaki P.M."/>
            <person name="Coimbra N.A."/>
            <person name="Weiss V.A."/>
            <person name="Faoro H."/>
            <person name="Sfeir M.Z."/>
            <person name="Baura V.A."/>
            <person name="Monteiro R.A."/>
            <person name="Chubatsu L.S."/>
            <person name="Souza E.M."/>
            <person name="Cruz L.M."/>
            <person name="Pedrosa F.O."/>
            <person name="Raittz R.T."/>
            <person name="Marchaukoski J.N."/>
            <person name="Steffens M.B."/>
        </authorList>
    </citation>
    <scope>NUCLEOTIDE SEQUENCE [LARGE SCALE GENOMIC DNA]</scope>
    <source>
        <strain evidence="13">N3</strain>
    </source>
</reference>
<feature type="short sequence motif" description="Meso-diaminopimelate recognition motif" evidence="7">
    <location>
        <begin position="431"/>
        <end position="434"/>
    </location>
</feature>
<dbReference type="EMBL" id="CP011409">
    <property type="protein sequence ID" value="AKZ61343.1"/>
    <property type="molecule type" value="Genomic_DNA"/>
</dbReference>
<evidence type="ECO:0000259" key="11">
    <source>
        <dbReference type="Pfam" id="PF08245"/>
    </source>
</evidence>
<keyword evidence="13" id="KW-1185">Reference proteome</keyword>
<evidence type="ECO:0000256" key="5">
    <source>
        <dbReference type="ARBA" id="ARBA00023306"/>
    </source>
</evidence>
<feature type="domain" description="Mur ligase N-terminal catalytic" evidence="9">
    <location>
        <begin position="24"/>
        <end position="88"/>
    </location>
</feature>
<comment type="caution">
    <text evidence="7">Lacks conserved residue(s) required for the propagation of feature annotation.</text>
</comment>
<dbReference type="PANTHER" id="PTHR23135:SF4">
    <property type="entry name" value="UDP-N-ACETYLMURAMOYL-L-ALANYL-D-GLUTAMATE--2,6-DIAMINOPIMELATE LIGASE MURE HOMOLOG, CHLOROPLASTIC"/>
    <property type="match status" value="1"/>
</dbReference>
<evidence type="ECO:0000313" key="12">
    <source>
        <dbReference type="EMBL" id="AKZ61343.1"/>
    </source>
</evidence>
<evidence type="ECO:0000256" key="4">
    <source>
        <dbReference type="ARBA" id="ARBA00022984"/>
    </source>
</evidence>
<keyword evidence="7 12" id="KW-0436">Ligase</keyword>
<dbReference type="Gene3D" id="3.40.1190.10">
    <property type="entry name" value="Mur-like, catalytic domain"/>
    <property type="match status" value="1"/>
</dbReference>
<name>A0ABN4HQW5_9BURK</name>
<evidence type="ECO:0000256" key="7">
    <source>
        <dbReference type="HAMAP-Rule" id="MF_00208"/>
    </source>
</evidence>
<keyword evidence="7" id="KW-0460">Magnesium</keyword>
<keyword evidence="6 7" id="KW-0961">Cell wall biogenesis/degradation</keyword>
<comment type="similarity">
    <text evidence="1 7">Belongs to the MurCDEF family. MurE subfamily.</text>
</comment>
<comment type="pathway">
    <text evidence="7 8">Cell wall biogenesis; peptidoglycan biosynthesis.</text>
</comment>
<feature type="binding site" evidence="7">
    <location>
        <position position="485"/>
    </location>
    <ligand>
        <name>meso-2,6-diaminopimelate</name>
        <dbReference type="ChEBI" id="CHEBI:57791"/>
    </ligand>
</feature>
<protein>
    <recommendedName>
        <fullName evidence="7">UDP-N-acetylmuramoyl-L-alanyl-D-glutamate--2,6-diaminopimelate ligase</fullName>
        <ecNumber evidence="7">6.3.2.13</ecNumber>
    </recommendedName>
    <alternativeName>
        <fullName evidence="7">Meso-A2pm-adding enzyme</fullName>
    </alternativeName>
    <alternativeName>
        <fullName evidence="7">Meso-diaminopimelate-adding enzyme</fullName>
    </alternativeName>
    <alternativeName>
        <fullName evidence="7">UDP-MurNAc-L-Ala-D-Glu:meso-diaminopimelate ligase</fullName>
    </alternativeName>
    <alternativeName>
        <fullName evidence="7">UDP-MurNAc-tripeptide synthetase</fullName>
    </alternativeName>
    <alternativeName>
        <fullName evidence="7">UDP-N-acetylmuramyl-tripeptide synthetase</fullName>
    </alternativeName>
</protein>
<dbReference type="Proteomes" id="UP000063429">
    <property type="component" value="Chromosome"/>
</dbReference>
<keyword evidence="2 7" id="KW-0132">Cell division</keyword>
<feature type="binding site" evidence="7">
    <location>
        <begin position="117"/>
        <end position="123"/>
    </location>
    <ligand>
        <name>ATP</name>
        <dbReference type="ChEBI" id="CHEBI:30616"/>
    </ligand>
</feature>
<keyword evidence="7" id="KW-0963">Cytoplasm</keyword>
<comment type="subcellular location">
    <subcellularLocation>
        <location evidence="7 8">Cytoplasm</location>
    </subcellularLocation>
</comment>
<keyword evidence="7" id="KW-0547">Nucleotide-binding</keyword>
<feature type="binding site" evidence="7">
    <location>
        <position position="202"/>
    </location>
    <ligand>
        <name>UDP-N-acetyl-alpha-D-muramoyl-L-alanyl-D-glutamate</name>
        <dbReference type="ChEBI" id="CHEBI:83900"/>
    </ligand>
</feature>
<feature type="modified residue" description="N6-carboxylysine" evidence="7">
    <location>
        <position position="234"/>
    </location>
</feature>
<feature type="binding site" evidence="7">
    <location>
        <position position="408"/>
    </location>
    <ligand>
        <name>meso-2,6-diaminopimelate</name>
        <dbReference type="ChEBI" id="CHEBI:57791"/>
    </ligand>
</feature>
<dbReference type="SUPFAM" id="SSF53244">
    <property type="entry name" value="MurD-like peptide ligases, peptide-binding domain"/>
    <property type="match status" value="1"/>
</dbReference>
<dbReference type="NCBIfam" id="TIGR01085">
    <property type="entry name" value="murE"/>
    <property type="match status" value="1"/>
</dbReference>
<dbReference type="SUPFAM" id="SSF53623">
    <property type="entry name" value="MurD-like peptide ligases, catalytic domain"/>
    <property type="match status" value="1"/>
</dbReference>
<comment type="cofactor">
    <cofactor evidence="7">
        <name>Mg(2+)</name>
        <dbReference type="ChEBI" id="CHEBI:18420"/>
    </cofactor>
</comment>
<evidence type="ECO:0000256" key="2">
    <source>
        <dbReference type="ARBA" id="ARBA00022618"/>
    </source>
</evidence>
<keyword evidence="7" id="KW-0067">ATP-binding</keyword>
<comment type="function">
    <text evidence="7">Catalyzes the addition of meso-diaminopimelic acid to the nucleotide precursor UDP-N-acetylmuramoyl-L-alanyl-D-glutamate (UMAG) in the biosynthesis of bacterial cell-wall peptidoglycan.</text>
</comment>
<feature type="domain" description="Mur ligase C-terminal" evidence="10">
    <location>
        <begin position="356"/>
        <end position="483"/>
    </location>
</feature>
<evidence type="ECO:0000259" key="10">
    <source>
        <dbReference type="Pfam" id="PF02875"/>
    </source>
</evidence>
<sequence length="518" mass="55040">MLANMLPAQKIVTWLQGIAVAGANLTADSRRVQAGDIFFAYPGDSADGRRYIADAVERGAAAVVYEEAGYDWDEMQGVKPDDVPHLGVSGLKHLAGFAANAYYEQPDKEMFTVAVTGTNGKTSCSYWLGMALSRLQGSAAPAAVVGTLGVGMFQDGKPHAFDVTGYTTPDAVLLQRKLSDLRAARASVLAIEASSIGLDQGRMNGLHVDVALFTNFTRDHLDYHGDMIAYEAAKIQLFDSPGLQHAVINLDDQMGQRLIPYVQAKSVPIIGYSLGDAAVDEGLEDVPVLRASAIRSTNAGTSFHIESPFGAGQVKTQLVGKFNVSNVLGILGVMLAKGTGWDAALAVIATLTAVPGRMQQFGGQEVPLIVIDYAHTPDALEKTLLALRQVANQRGGELWCVFGCGGDRDPGKRPQMGAVSELADHVILTSDNPRTEDPAVIISHIKSGMTRLTPHVLADRAGAILWAVRHAVKQDVVLLAGKGHETYQEIAGKKYPFLDADHVALALAARATMMGGAS</sequence>
<dbReference type="Pfam" id="PF01225">
    <property type="entry name" value="Mur_ligase"/>
    <property type="match status" value="1"/>
</dbReference>
<dbReference type="InterPro" id="IPR035911">
    <property type="entry name" value="MurE/MurF_N"/>
</dbReference>
<organism evidence="12 13">
    <name type="scientific">Herbaspirillum hiltneri N3</name>
    <dbReference type="NCBI Taxonomy" id="1262470"/>
    <lineage>
        <taxon>Bacteria</taxon>
        <taxon>Pseudomonadati</taxon>
        <taxon>Pseudomonadota</taxon>
        <taxon>Betaproteobacteria</taxon>
        <taxon>Burkholderiales</taxon>
        <taxon>Oxalobacteraceae</taxon>
        <taxon>Herbaspirillum</taxon>
    </lineage>
</organism>
<dbReference type="HAMAP" id="MF_00208">
    <property type="entry name" value="MurE"/>
    <property type="match status" value="1"/>
</dbReference>
<dbReference type="EC" id="6.3.2.13" evidence="7"/>
<feature type="binding site" evidence="7">
    <location>
        <begin position="431"/>
        <end position="434"/>
    </location>
    <ligand>
        <name>meso-2,6-diaminopimelate</name>
        <dbReference type="ChEBI" id="CHEBI:57791"/>
    </ligand>
</feature>
<feature type="binding site" evidence="7">
    <location>
        <position position="29"/>
    </location>
    <ligand>
        <name>UDP-N-acetyl-alpha-D-muramoyl-L-alanyl-D-glutamate</name>
        <dbReference type="ChEBI" id="CHEBI:83900"/>
    </ligand>
</feature>
<evidence type="ECO:0000256" key="3">
    <source>
        <dbReference type="ARBA" id="ARBA00022960"/>
    </source>
</evidence>
<keyword evidence="4 7" id="KW-0573">Peptidoglycan synthesis</keyword>
<comment type="catalytic activity">
    <reaction evidence="7">
        <text>UDP-N-acetyl-alpha-D-muramoyl-L-alanyl-D-glutamate + meso-2,6-diaminopimelate + ATP = UDP-N-acetyl-alpha-D-muramoyl-L-alanyl-gamma-D-glutamyl-meso-2,6-diaminopimelate + ADP + phosphate + H(+)</text>
        <dbReference type="Rhea" id="RHEA:23676"/>
        <dbReference type="ChEBI" id="CHEBI:15378"/>
        <dbReference type="ChEBI" id="CHEBI:30616"/>
        <dbReference type="ChEBI" id="CHEBI:43474"/>
        <dbReference type="ChEBI" id="CHEBI:57791"/>
        <dbReference type="ChEBI" id="CHEBI:83900"/>
        <dbReference type="ChEBI" id="CHEBI:83905"/>
        <dbReference type="ChEBI" id="CHEBI:456216"/>
        <dbReference type="EC" id="6.3.2.13"/>
    </reaction>
</comment>
<dbReference type="PANTHER" id="PTHR23135">
    <property type="entry name" value="MUR LIGASE FAMILY MEMBER"/>
    <property type="match status" value="1"/>
</dbReference>
<feature type="domain" description="Mur ligase central" evidence="11">
    <location>
        <begin position="115"/>
        <end position="332"/>
    </location>
</feature>
<dbReference type="InterPro" id="IPR036615">
    <property type="entry name" value="Mur_ligase_C_dom_sf"/>
</dbReference>
<dbReference type="SUPFAM" id="SSF63418">
    <property type="entry name" value="MurE/MurF N-terminal domain"/>
    <property type="match status" value="1"/>
</dbReference>
<dbReference type="InterPro" id="IPR013221">
    <property type="entry name" value="Mur_ligase_cen"/>
</dbReference>
<dbReference type="InterPro" id="IPR005761">
    <property type="entry name" value="UDP-N-AcMur-Glu-dNH2Pim_ligase"/>
</dbReference>
<dbReference type="Gene3D" id="3.40.1390.10">
    <property type="entry name" value="MurE/MurF, N-terminal domain"/>
    <property type="match status" value="1"/>
</dbReference>
<dbReference type="Gene3D" id="3.90.190.20">
    <property type="entry name" value="Mur ligase, C-terminal domain"/>
    <property type="match status" value="1"/>
</dbReference>
<dbReference type="InterPro" id="IPR036565">
    <property type="entry name" value="Mur-like_cat_sf"/>
</dbReference>
<feature type="binding site" evidence="7">
    <location>
        <begin position="167"/>
        <end position="168"/>
    </location>
    <ligand>
        <name>UDP-N-acetyl-alpha-D-muramoyl-L-alanyl-D-glutamate</name>
        <dbReference type="ChEBI" id="CHEBI:83900"/>
    </ligand>
</feature>
<feature type="binding site" evidence="7">
    <location>
        <position position="194"/>
    </location>
    <ligand>
        <name>UDP-N-acetyl-alpha-D-muramoyl-L-alanyl-D-glutamate</name>
        <dbReference type="ChEBI" id="CHEBI:83900"/>
    </ligand>
</feature>
<dbReference type="GO" id="GO:0016874">
    <property type="term" value="F:ligase activity"/>
    <property type="evidence" value="ECO:0007669"/>
    <property type="project" value="UniProtKB-KW"/>
</dbReference>
<proteinExistence type="inferred from homology"/>
<dbReference type="NCBIfam" id="NF001126">
    <property type="entry name" value="PRK00139.1-4"/>
    <property type="match status" value="1"/>
</dbReference>
<comment type="PTM">
    <text evidence="7">Carboxylation is probably crucial for Mg(2+) binding and, consequently, for the gamma-phosphate positioning of ATP.</text>
</comment>
<evidence type="ECO:0000256" key="6">
    <source>
        <dbReference type="ARBA" id="ARBA00023316"/>
    </source>
</evidence>
<gene>
    <name evidence="7" type="primary">murE</name>
    <name evidence="12" type="ORF">F506_00500</name>
</gene>